<evidence type="ECO:0000313" key="3">
    <source>
        <dbReference type="Proteomes" id="UP001152523"/>
    </source>
</evidence>
<evidence type="ECO:0000256" key="1">
    <source>
        <dbReference type="SAM" id="MobiDB-lite"/>
    </source>
</evidence>
<feature type="compositionally biased region" description="Low complexity" evidence="1">
    <location>
        <begin position="373"/>
        <end position="398"/>
    </location>
</feature>
<dbReference type="AlphaFoldDB" id="A0AAV0DD26"/>
<protein>
    <recommendedName>
        <fullName evidence="4">Retrotransposon gag domain-containing protein</fullName>
    </recommendedName>
</protein>
<dbReference type="Pfam" id="PF14223">
    <property type="entry name" value="Retrotran_gag_2"/>
    <property type="match status" value="1"/>
</dbReference>
<evidence type="ECO:0000313" key="2">
    <source>
        <dbReference type="EMBL" id="CAH9094470.1"/>
    </source>
</evidence>
<name>A0AAV0DD26_9ASTE</name>
<dbReference type="Proteomes" id="UP001152523">
    <property type="component" value="Unassembled WGS sequence"/>
</dbReference>
<keyword evidence="3" id="KW-1185">Reference proteome</keyword>
<gene>
    <name evidence="2" type="ORF">CEPIT_LOCUS12898</name>
</gene>
<evidence type="ECO:0008006" key="4">
    <source>
        <dbReference type="Google" id="ProtNLM"/>
    </source>
</evidence>
<proteinExistence type="predicted"/>
<dbReference type="PANTHER" id="PTHR47481:SF42">
    <property type="entry name" value="RHO GTPASE-ACTIVATING PROTEIN GACK-LIKE"/>
    <property type="match status" value="1"/>
</dbReference>
<feature type="region of interest" description="Disordered" evidence="1">
    <location>
        <begin position="373"/>
        <end position="429"/>
    </location>
</feature>
<feature type="compositionally biased region" description="Low complexity" evidence="1">
    <location>
        <begin position="530"/>
        <end position="541"/>
    </location>
</feature>
<dbReference type="EMBL" id="CAMAPF010000081">
    <property type="protein sequence ID" value="CAH9094470.1"/>
    <property type="molecule type" value="Genomic_DNA"/>
</dbReference>
<comment type="caution">
    <text evidence="2">The sequence shown here is derived from an EMBL/GenBank/DDBJ whole genome shotgun (WGS) entry which is preliminary data.</text>
</comment>
<dbReference type="PANTHER" id="PTHR47481">
    <property type="match status" value="1"/>
</dbReference>
<accession>A0AAV0DD26</accession>
<feature type="compositionally biased region" description="Basic residues" evidence="1">
    <location>
        <begin position="403"/>
        <end position="423"/>
    </location>
</feature>
<feature type="region of interest" description="Disordered" evidence="1">
    <location>
        <begin position="520"/>
        <end position="541"/>
    </location>
</feature>
<reference evidence="2" key="1">
    <citation type="submission" date="2022-07" db="EMBL/GenBank/DDBJ databases">
        <authorList>
            <person name="Macas J."/>
            <person name="Novak P."/>
            <person name="Neumann P."/>
        </authorList>
    </citation>
    <scope>NUCLEOTIDE SEQUENCE</scope>
</reference>
<organism evidence="2 3">
    <name type="scientific">Cuscuta epithymum</name>
    <dbReference type="NCBI Taxonomy" id="186058"/>
    <lineage>
        <taxon>Eukaryota</taxon>
        <taxon>Viridiplantae</taxon>
        <taxon>Streptophyta</taxon>
        <taxon>Embryophyta</taxon>
        <taxon>Tracheophyta</taxon>
        <taxon>Spermatophyta</taxon>
        <taxon>Magnoliopsida</taxon>
        <taxon>eudicotyledons</taxon>
        <taxon>Gunneridae</taxon>
        <taxon>Pentapetalae</taxon>
        <taxon>asterids</taxon>
        <taxon>lamiids</taxon>
        <taxon>Solanales</taxon>
        <taxon>Convolvulaceae</taxon>
        <taxon>Cuscuteae</taxon>
        <taxon>Cuscuta</taxon>
        <taxon>Cuscuta subgen. Cuscuta</taxon>
    </lineage>
</organism>
<sequence length="541" mass="57313">MSSEQSSAALESSMPPISSVATQQVQASNFSAAPGITADIGLSAAQLHLPSTMLSSVENPQMQSSFFSSQDAVWTPPIFTWTPTPPTVRPASSVLLSGSRSIPHVAESSVFAGPTLAGDPGIAPLLTPGSIAPRSNILPGPGSSLADLVKTIGFSALNITNIVTTKLNAVEDYLSWRTQFESFLVSNGFLGILNGSIPAPSPYLFDACQREVLNPDYCNWLKLDQTVRSWLFATLSRDVLIEVRELKNASAIWGRLESHFMSASLARSMELKRQLTHSRKSPTQSMDHYLRAIKDIADNLACINSPVSTKELFQTILLGLGRDYESLITSVELFPESFTFEKLRTHLIEKEQTIQYMRAMEDSTQAQAFVGQVQPAGPLPPGGQQQQQHNGGQQQQQTGGRGQRGRGGRGQRGRGGRGGRGQRGRGYGPHQAGYGFGYGYLPPGYFPGGAPHAGILGAPGSAGSSSGEGNSVPPPVVCQICYAPGHPASTCPSRFTQPAAPALAAHAPDASDFVWYPDSGASAHMTPHQGPNNGSGSSSGA</sequence>